<proteinExistence type="predicted"/>
<protein>
    <submittedName>
        <fullName evidence="2">Uncharacterized protein</fullName>
    </submittedName>
</protein>
<organism evidence="2 3">
    <name type="scientific">Purpureocillium lilacinum</name>
    <name type="common">Paecilomyces lilacinus</name>
    <dbReference type="NCBI Taxonomy" id="33203"/>
    <lineage>
        <taxon>Eukaryota</taxon>
        <taxon>Fungi</taxon>
        <taxon>Dikarya</taxon>
        <taxon>Ascomycota</taxon>
        <taxon>Pezizomycotina</taxon>
        <taxon>Sordariomycetes</taxon>
        <taxon>Hypocreomycetidae</taxon>
        <taxon>Hypocreales</taxon>
        <taxon>Ophiocordycipitaceae</taxon>
        <taxon>Purpureocillium</taxon>
    </lineage>
</organism>
<name>A0ABR0BFX6_PURLI</name>
<sequence>MATPNFTLTGQEKKLFIYIDNSNLWPVDSARLMNLQLRGVSRVDAELGATYCRGGTGDDESERHVTPAYEPLGGSSTMGTRSAGPWAPPTGWVPPDGGPAETRCRGGTLRVTRAGRIHGERPHAKYQEHQREHGRDVSLMLDHGRGLGNRSTDTGRGWHAPWLWTPSDKPDPGGSFGVSGTQIGPREKALLGADSAEAEIPVTLALRDGAATIPCRYHDALGAYRPLGL</sequence>
<comment type="caution">
    <text evidence="2">The sequence shown here is derived from an EMBL/GenBank/DDBJ whole genome shotgun (WGS) entry which is preliminary data.</text>
</comment>
<feature type="region of interest" description="Disordered" evidence="1">
    <location>
        <begin position="70"/>
        <end position="95"/>
    </location>
</feature>
<dbReference type="EMBL" id="JAWRVI010000141">
    <property type="protein sequence ID" value="KAK4074880.1"/>
    <property type="molecule type" value="Genomic_DNA"/>
</dbReference>
<accession>A0ABR0BFX6</accession>
<dbReference type="Proteomes" id="UP001287286">
    <property type="component" value="Unassembled WGS sequence"/>
</dbReference>
<evidence type="ECO:0000313" key="2">
    <source>
        <dbReference type="EMBL" id="KAK4074880.1"/>
    </source>
</evidence>
<keyword evidence="3" id="KW-1185">Reference proteome</keyword>
<evidence type="ECO:0000313" key="3">
    <source>
        <dbReference type="Proteomes" id="UP001287286"/>
    </source>
</evidence>
<gene>
    <name evidence="2" type="ORF">Purlil1_12861</name>
</gene>
<evidence type="ECO:0000256" key="1">
    <source>
        <dbReference type="SAM" id="MobiDB-lite"/>
    </source>
</evidence>
<reference evidence="2 3" key="1">
    <citation type="journal article" date="2024" name="Microbiol. Resour. Announc.">
        <title>Genome annotations for the ascomycete fungi Trichoderma harzianum, Trichoderma aggressivum, and Purpureocillium lilacinum.</title>
        <authorList>
            <person name="Beijen E.P.W."/>
            <person name="Ohm R.A."/>
        </authorList>
    </citation>
    <scope>NUCLEOTIDE SEQUENCE [LARGE SCALE GENOMIC DNA]</scope>
    <source>
        <strain evidence="2 3">CBS 150709</strain>
    </source>
</reference>